<dbReference type="Proteomes" id="UP001156215">
    <property type="component" value="Chromosome"/>
</dbReference>
<dbReference type="AlphaFoldDB" id="A0A9E9LTY2"/>
<evidence type="ECO:0008006" key="4">
    <source>
        <dbReference type="Google" id="ProtNLM"/>
    </source>
</evidence>
<accession>A0A9E9LTY2</accession>
<proteinExistence type="predicted"/>
<dbReference type="RefSeq" id="WP_269308577.1">
    <property type="nucleotide sequence ID" value="NZ_CP098242.1"/>
</dbReference>
<evidence type="ECO:0000256" key="1">
    <source>
        <dbReference type="SAM" id="SignalP"/>
    </source>
</evidence>
<organism evidence="2 3">
    <name type="scientific">Oxalobacter vibrioformis</name>
    <dbReference type="NCBI Taxonomy" id="933080"/>
    <lineage>
        <taxon>Bacteria</taxon>
        <taxon>Pseudomonadati</taxon>
        <taxon>Pseudomonadota</taxon>
        <taxon>Betaproteobacteria</taxon>
        <taxon>Burkholderiales</taxon>
        <taxon>Oxalobacteraceae</taxon>
        <taxon>Oxalobacter</taxon>
    </lineage>
</organism>
<evidence type="ECO:0000313" key="3">
    <source>
        <dbReference type="Proteomes" id="UP001156215"/>
    </source>
</evidence>
<protein>
    <recommendedName>
        <fullName evidence="4">Lipoprotein</fullName>
    </recommendedName>
</protein>
<sequence>MRRLLVPALVLLLGGCVSYQGLPSGWEAIEKHDTTDDCASIAGMYANQGEYPDGSPVYLTTLLIPEKSRKGAFTTGVLEKADTITLTRDKGTAFLMRMKGEGLDAQKKIDRAKGHYRCVEGVMQMDDTHGSQDGVIARSHFTFRTLYRTNDWLTIKSTGMDTTLLVVIPLNQYEYRWARFAVKKPEAIPAPEENAP</sequence>
<dbReference type="EMBL" id="CP098242">
    <property type="protein sequence ID" value="WAW09575.1"/>
    <property type="molecule type" value="Genomic_DNA"/>
</dbReference>
<keyword evidence="3" id="KW-1185">Reference proteome</keyword>
<dbReference type="KEGG" id="ovb:NB640_10090"/>
<feature type="chain" id="PRO_5038965263" description="Lipoprotein" evidence="1">
    <location>
        <begin position="20"/>
        <end position="196"/>
    </location>
</feature>
<dbReference type="PROSITE" id="PS51257">
    <property type="entry name" value="PROKAR_LIPOPROTEIN"/>
    <property type="match status" value="1"/>
</dbReference>
<name>A0A9E9LTY2_9BURK</name>
<evidence type="ECO:0000313" key="2">
    <source>
        <dbReference type="EMBL" id="WAW09575.1"/>
    </source>
</evidence>
<reference evidence="2" key="1">
    <citation type="journal article" date="2022" name="Front. Microbiol.">
        <title>New perspectives on an old grouping: The genomic and phenotypic variability of Oxalobacter formigenes and the implications for calcium oxalate stone prevention.</title>
        <authorList>
            <person name="Chmiel J.A."/>
            <person name="Carr C."/>
            <person name="Stuivenberg G.A."/>
            <person name="Venema R."/>
            <person name="Chanyi R.M."/>
            <person name="Al K.F."/>
            <person name="Giguere D."/>
            <person name="Say H."/>
            <person name="Akouris P.P."/>
            <person name="Dominguez Romero S.A."/>
            <person name="Kwong A."/>
            <person name="Tai V."/>
            <person name="Koval S.F."/>
            <person name="Razvi H."/>
            <person name="Bjazevic J."/>
            <person name="Burton J.P."/>
        </authorList>
    </citation>
    <scope>NUCLEOTIDE SEQUENCE</scope>
    <source>
        <strain evidence="2">WoOx3</strain>
    </source>
</reference>
<keyword evidence="1" id="KW-0732">Signal</keyword>
<feature type="signal peptide" evidence="1">
    <location>
        <begin position="1"/>
        <end position="19"/>
    </location>
</feature>
<gene>
    <name evidence="2" type="ORF">NB640_10090</name>
</gene>